<protein>
    <recommendedName>
        <fullName evidence="2">SPOR domain-containing protein</fullName>
    </recommendedName>
</protein>
<dbReference type="RefSeq" id="WP_206706846.1">
    <property type="nucleotide sequence ID" value="NZ_CP059066.1"/>
</dbReference>
<dbReference type="Gene3D" id="3.30.70.1070">
    <property type="entry name" value="Sporulation related repeat"/>
    <property type="match status" value="1"/>
</dbReference>
<organism evidence="3 4">
    <name type="scientific">Koleobacter methoxysyntrophicus</name>
    <dbReference type="NCBI Taxonomy" id="2751313"/>
    <lineage>
        <taxon>Bacteria</taxon>
        <taxon>Bacillati</taxon>
        <taxon>Bacillota</taxon>
        <taxon>Clostridia</taxon>
        <taxon>Koleobacterales</taxon>
        <taxon>Koleobacteraceae</taxon>
        <taxon>Koleobacter</taxon>
    </lineage>
</organism>
<dbReference type="InterPro" id="IPR007730">
    <property type="entry name" value="SPOR-like_dom"/>
</dbReference>
<dbReference type="AlphaFoldDB" id="A0A8A0RPI9"/>
<gene>
    <name evidence="3" type="ORF">H0A61_01861</name>
</gene>
<reference evidence="3" key="1">
    <citation type="submission" date="2020-07" db="EMBL/GenBank/DDBJ databases">
        <title>Koleobacter methoxysyntrophicus gen. nov., sp. nov., a novel anaerobic bacterium isolated from deep subsurface oil field and proposal of Koleobacterales ord. nov. in the phylum Firmicutes.</title>
        <authorList>
            <person name="Sakamoto S."/>
            <person name="Tamaki H."/>
        </authorList>
    </citation>
    <scope>NUCLEOTIDE SEQUENCE</scope>
    <source>
        <strain evidence="3">NRmbB1</strain>
    </source>
</reference>
<evidence type="ECO:0000259" key="2">
    <source>
        <dbReference type="Pfam" id="PF05036"/>
    </source>
</evidence>
<dbReference type="GO" id="GO:0042834">
    <property type="term" value="F:peptidoglycan binding"/>
    <property type="evidence" value="ECO:0007669"/>
    <property type="project" value="InterPro"/>
</dbReference>
<keyword evidence="1" id="KW-0812">Transmembrane</keyword>
<keyword evidence="4" id="KW-1185">Reference proteome</keyword>
<keyword evidence="1" id="KW-1133">Transmembrane helix</keyword>
<evidence type="ECO:0000313" key="3">
    <source>
        <dbReference type="EMBL" id="QSQ09490.1"/>
    </source>
</evidence>
<keyword evidence="1" id="KW-0472">Membrane</keyword>
<sequence>MPENNKRGIPWYLFLLLPVIAIVLGFSITNYILIPYFFPGKGTVDNEVPAMSRPSDEYFLPEIEIYKIQVGAFSKKENSERLGSRLREDSMPAYITQTSPYRVITGIYFDKKQAEDIKDLLIIKGYEVYVARETLWGFSTQDKAEMETAEMFAKFLVQSGSWWYSFYNGNVSHSEWLENGKNIVKMGKEIQRSIDALSESKRTKVYNTADMLLEAALQCFDKALEYANLGNINKVIEINEEYIKNINNFLLKWE</sequence>
<proteinExistence type="predicted"/>
<dbReference type="Proteomes" id="UP000662904">
    <property type="component" value="Chromosome"/>
</dbReference>
<dbReference type="EMBL" id="CP059066">
    <property type="protein sequence ID" value="QSQ09490.1"/>
    <property type="molecule type" value="Genomic_DNA"/>
</dbReference>
<feature type="domain" description="SPOR" evidence="2">
    <location>
        <begin position="66"/>
        <end position="121"/>
    </location>
</feature>
<dbReference type="KEGG" id="kme:H0A61_01861"/>
<feature type="transmembrane region" description="Helical" evidence="1">
    <location>
        <begin position="12"/>
        <end position="38"/>
    </location>
</feature>
<dbReference type="Pfam" id="PF05036">
    <property type="entry name" value="SPOR"/>
    <property type="match status" value="1"/>
</dbReference>
<accession>A0A8A0RPI9</accession>
<dbReference type="InterPro" id="IPR036680">
    <property type="entry name" value="SPOR-like_sf"/>
</dbReference>
<name>A0A8A0RPI9_9FIRM</name>
<evidence type="ECO:0000256" key="1">
    <source>
        <dbReference type="SAM" id="Phobius"/>
    </source>
</evidence>
<dbReference type="SUPFAM" id="SSF110997">
    <property type="entry name" value="Sporulation related repeat"/>
    <property type="match status" value="1"/>
</dbReference>
<evidence type="ECO:0000313" key="4">
    <source>
        <dbReference type="Proteomes" id="UP000662904"/>
    </source>
</evidence>